<dbReference type="SMART" id="SM00465">
    <property type="entry name" value="GIYc"/>
    <property type="match status" value="1"/>
</dbReference>
<name>A0A220IDB9_9PEZI</name>
<dbReference type="InterPro" id="IPR010896">
    <property type="entry name" value="NUMOD1"/>
</dbReference>
<keyword evidence="2" id="KW-0540">Nuclease</keyword>
<dbReference type="SUPFAM" id="SSF82771">
    <property type="entry name" value="GIY-YIG endonuclease"/>
    <property type="match status" value="1"/>
</dbReference>
<sequence length="372" mass="41781">MLSSVFKNTNSVLPNSININKVGEIISPRSLLYQPRVTINLYKFGYNKLGVRAFSASCAACKDISYTSSSDLVVFLDADKDKLDILNHIKGKSGIYMWTNKLNSKKYVGSSMDLKRRLLEYYNVNRLLNENSMPINVALLKYGYHNFSLTILDICDIDNLMSREKHFFEVYSPEYNILKTPGSPSRGSGWKHSEATVENMRAAALKRSPETLAKMSASHPMKIKVEVTDIETNTSTTYHAIKAAARALGIDKRYIEHYIYLNQDKPVLGKYTFKLLDTEGQVEKSNIGKVQPESSVVLSREGSTQTTFSAAIKVQKTSKKVEVTSVETKEVTIYPSIGAAARALGYRQASISLYLKENRTNPFKGVYLFKLV</sequence>
<reference evidence="2" key="1">
    <citation type="submission" date="2017-03" db="EMBL/GenBank/DDBJ databases">
        <title>Complete Mitochondrial Genome of Arthrinium arundinis.</title>
        <authorList>
            <person name="Yuan X."/>
        </authorList>
    </citation>
    <scope>NUCLEOTIDE SEQUENCE</scope>
</reference>
<protein>
    <submittedName>
        <fullName evidence="2">GIY-YIG endonuclease</fullName>
    </submittedName>
</protein>
<dbReference type="Pfam" id="PF07453">
    <property type="entry name" value="NUMOD1"/>
    <property type="match status" value="2"/>
</dbReference>
<dbReference type="EMBL" id="KY775582">
    <property type="protein sequence ID" value="ASH96114.1"/>
    <property type="molecule type" value="Genomic_DNA"/>
</dbReference>
<keyword evidence="2" id="KW-0496">Mitochondrion</keyword>
<geneLocation type="mitochondrion" evidence="2"/>
<gene>
    <name evidence="2" type="primary">orf372</name>
</gene>
<dbReference type="InterPro" id="IPR035901">
    <property type="entry name" value="GIY-YIG_endonuc_sf"/>
</dbReference>
<dbReference type="SMART" id="SM00497">
    <property type="entry name" value="IENR1"/>
    <property type="match status" value="2"/>
</dbReference>
<feature type="domain" description="GIY-YIG" evidence="1">
    <location>
        <begin position="91"/>
        <end position="177"/>
    </location>
</feature>
<organism evidence="2">
    <name type="scientific">Apiospora arundinis</name>
    <dbReference type="NCBI Taxonomy" id="335852"/>
    <lineage>
        <taxon>Eukaryota</taxon>
        <taxon>Fungi</taxon>
        <taxon>Dikarya</taxon>
        <taxon>Ascomycota</taxon>
        <taxon>Pezizomycotina</taxon>
        <taxon>Sordariomycetes</taxon>
        <taxon>Xylariomycetidae</taxon>
        <taxon>Amphisphaeriales</taxon>
        <taxon>Apiosporaceae</taxon>
        <taxon>Apiospora</taxon>
    </lineage>
</organism>
<dbReference type="InterPro" id="IPR000305">
    <property type="entry name" value="GIY-YIG_endonuc"/>
</dbReference>
<dbReference type="AlphaFoldDB" id="A0A220IDB9"/>
<dbReference type="RefSeq" id="YP_009409415.1">
    <property type="nucleotide sequence ID" value="NC_035508.1"/>
</dbReference>
<dbReference type="PROSITE" id="PS50164">
    <property type="entry name" value="GIY_YIG"/>
    <property type="match status" value="1"/>
</dbReference>
<dbReference type="InterPro" id="IPR006350">
    <property type="entry name" value="Intron_endoG1"/>
</dbReference>
<dbReference type="GeneID" id="33869592"/>
<dbReference type="Gene3D" id="3.40.1440.10">
    <property type="entry name" value="GIY-YIG endonuclease"/>
    <property type="match status" value="1"/>
</dbReference>
<dbReference type="Pfam" id="PF01541">
    <property type="entry name" value="GIY-YIG"/>
    <property type="match status" value="1"/>
</dbReference>
<proteinExistence type="predicted"/>
<dbReference type="GO" id="GO:0004519">
    <property type="term" value="F:endonuclease activity"/>
    <property type="evidence" value="ECO:0007669"/>
    <property type="project" value="UniProtKB-KW"/>
</dbReference>
<dbReference type="CDD" id="cd10445">
    <property type="entry name" value="GIY-YIG_bI1_like"/>
    <property type="match status" value="1"/>
</dbReference>
<evidence type="ECO:0000313" key="2">
    <source>
        <dbReference type="EMBL" id="ASH96114.1"/>
    </source>
</evidence>
<dbReference type="InterPro" id="IPR003647">
    <property type="entry name" value="Intron_nuc_1_rpt"/>
</dbReference>
<dbReference type="NCBIfam" id="TIGR01453">
    <property type="entry name" value="grpIintron_endo"/>
    <property type="match status" value="1"/>
</dbReference>
<keyword evidence="2" id="KW-0255">Endonuclease</keyword>
<evidence type="ECO:0000259" key="1">
    <source>
        <dbReference type="PROSITE" id="PS50164"/>
    </source>
</evidence>
<accession>A0A220IDB9</accession>
<keyword evidence="2" id="KW-0378">Hydrolase</keyword>